<organism evidence="2 3">
    <name type="scientific">Oryza sativa subsp. japonica</name>
    <name type="common">Rice</name>
    <dbReference type="NCBI Taxonomy" id="39947"/>
    <lineage>
        <taxon>Eukaryota</taxon>
        <taxon>Viridiplantae</taxon>
        <taxon>Streptophyta</taxon>
        <taxon>Embryophyta</taxon>
        <taxon>Tracheophyta</taxon>
        <taxon>Spermatophyta</taxon>
        <taxon>Magnoliopsida</taxon>
        <taxon>Liliopsida</taxon>
        <taxon>Poales</taxon>
        <taxon>Poaceae</taxon>
        <taxon>BOP clade</taxon>
        <taxon>Oryzoideae</taxon>
        <taxon>Oryzeae</taxon>
        <taxon>Oryzinae</taxon>
        <taxon>Oryza</taxon>
        <taxon>Oryza sativa</taxon>
    </lineage>
</organism>
<dbReference type="PaxDb" id="39947-A0A0P0WVQ4"/>
<dbReference type="InParanoid" id="A0A0P0WVQ4"/>
<feature type="compositionally biased region" description="Polar residues" evidence="1">
    <location>
        <begin position="60"/>
        <end position="75"/>
    </location>
</feature>
<feature type="region of interest" description="Disordered" evidence="1">
    <location>
        <begin position="41"/>
        <end position="169"/>
    </location>
</feature>
<dbReference type="AlphaFoldDB" id="A0A0P0WVQ4"/>
<evidence type="ECO:0000313" key="3">
    <source>
        <dbReference type="Proteomes" id="UP000059680"/>
    </source>
</evidence>
<accession>A0A0P0WVQ4</accession>
<proteinExistence type="predicted"/>
<reference evidence="2 3" key="2">
    <citation type="journal article" date="2013" name="Plant Cell Physiol.">
        <title>Rice Annotation Project Database (RAP-DB): an integrative and interactive database for rice genomics.</title>
        <authorList>
            <person name="Sakai H."/>
            <person name="Lee S.S."/>
            <person name="Tanaka T."/>
            <person name="Numa H."/>
            <person name="Kim J."/>
            <person name="Kawahara Y."/>
            <person name="Wakimoto H."/>
            <person name="Yang C.C."/>
            <person name="Iwamoto M."/>
            <person name="Abe T."/>
            <person name="Yamada Y."/>
            <person name="Muto A."/>
            <person name="Inokuchi H."/>
            <person name="Ikemura T."/>
            <person name="Matsumoto T."/>
            <person name="Sasaki T."/>
            <person name="Itoh T."/>
        </authorList>
    </citation>
    <scope>NUCLEOTIDE SEQUENCE [LARGE SCALE GENOMIC DNA]</scope>
    <source>
        <strain evidence="3">cv. Nipponbare</strain>
    </source>
</reference>
<dbReference type="EMBL" id="AP014962">
    <property type="protein sequence ID" value="BAS97306.1"/>
    <property type="molecule type" value="Genomic_DNA"/>
</dbReference>
<feature type="compositionally biased region" description="Polar residues" evidence="1">
    <location>
        <begin position="160"/>
        <end position="169"/>
    </location>
</feature>
<keyword evidence="3" id="KW-1185">Reference proteome</keyword>
<evidence type="ECO:0000313" key="2">
    <source>
        <dbReference type="EMBL" id="BAS97306.1"/>
    </source>
</evidence>
<dbReference type="OMA" id="WPMPALG"/>
<dbReference type="Proteomes" id="UP000059680">
    <property type="component" value="Chromosome 6"/>
</dbReference>
<evidence type="ECO:0000256" key="1">
    <source>
        <dbReference type="SAM" id="MobiDB-lite"/>
    </source>
</evidence>
<reference evidence="2 3" key="3">
    <citation type="journal article" date="2013" name="Rice">
        <title>Improvement of the Oryza sativa Nipponbare reference genome using next generation sequence and optical map data.</title>
        <authorList>
            <person name="Kawahara Y."/>
            <person name="de la Bastide M."/>
            <person name="Hamilton J.P."/>
            <person name="Kanamori H."/>
            <person name="McCombie W.R."/>
            <person name="Ouyang S."/>
            <person name="Schwartz D.C."/>
            <person name="Tanaka T."/>
            <person name="Wu J."/>
            <person name="Zhou S."/>
            <person name="Childs K.L."/>
            <person name="Davidson R.M."/>
            <person name="Lin H."/>
            <person name="Quesada-Ocampo L."/>
            <person name="Vaillancourt B."/>
            <person name="Sakai H."/>
            <person name="Lee S.S."/>
            <person name="Kim J."/>
            <person name="Numa H."/>
            <person name="Itoh T."/>
            <person name="Buell C.R."/>
            <person name="Matsumoto T."/>
        </authorList>
    </citation>
    <scope>NUCLEOTIDE SEQUENCE [LARGE SCALE GENOMIC DNA]</scope>
    <source>
        <strain evidence="3">cv. Nipponbare</strain>
    </source>
</reference>
<sequence length="169" mass="18617">MVTDEMNSTWHWRRRSLAMGFTWDTSVTSVTTAVARGATPAMAGARRCMERRRASHRSRNGSAPGNSEASSGSRLKSTRRMLGKSWKRRAKWSASAADTVGRTVTTEMSTSWEDSAPMKRKNGRRWPMPALGMKTTCGRSRRRASGSPELSTVGGAMADRSSTCLLKRT</sequence>
<name>A0A0P0WVQ4_ORYSJ</name>
<gene>
    <name evidence="2" type="ordered locus">Os06g0290701</name>
    <name evidence="2" type="ORF">OSNPB_060290701</name>
</gene>
<reference evidence="3" key="1">
    <citation type="journal article" date="2005" name="Nature">
        <title>The map-based sequence of the rice genome.</title>
        <authorList>
            <consortium name="International rice genome sequencing project (IRGSP)"/>
            <person name="Matsumoto T."/>
            <person name="Wu J."/>
            <person name="Kanamori H."/>
            <person name="Katayose Y."/>
            <person name="Fujisawa M."/>
            <person name="Namiki N."/>
            <person name="Mizuno H."/>
            <person name="Yamamoto K."/>
            <person name="Antonio B.A."/>
            <person name="Baba T."/>
            <person name="Sakata K."/>
            <person name="Nagamura Y."/>
            <person name="Aoki H."/>
            <person name="Arikawa K."/>
            <person name="Arita K."/>
            <person name="Bito T."/>
            <person name="Chiden Y."/>
            <person name="Fujitsuka N."/>
            <person name="Fukunaka R."/>
            <person name="Hamada M."/>
            <person name="Harada C."/>
            <person name="Hayashi A."/>
            <person name="Hijishita S."/>
            <person name="Honda M."/>
            <person name="Hosokawa S."/>
            <person name="Ichikawa Y."/>
            <person name="Idonuma A."/>
            <person name="Iijima M."/>
            <person name="Ikeda M."/>
            <person name="Ikeno M."/>
            <person name="Ito K."/>
            <person name="Ito S."/>
            <person name="Ito T."/>
            <person name="Ito Y."/>
            <person name="Ito Y."/>
            <person name="Iwabuchi A."/>
            <person name="Kamiya K."/>
            <person name="Karasawa W."/>
            <person name="Kurita K."/>
            <person name="Katagiri S."/>
            <person name="Kikuta A."/>
            <person name="Kobayashi H."/>
            <person name="Kobayashi N."/>
            <person name="Machita K."/>
            <person name="Maehara T."/>
            <person name="Masukawa M."/>
            <person name="Mizubayashi T."/>
            <person name="Mukai Y."/>
            <person name="Nagasaki H."/>
            <person name="Nagata Y."/>
            <person name="Naito S."/>
            <person name="Nakashima M."/>
            <person name="Nakama Y."/>
            <person name="Nakamichi Y."/>
            <person name="Nakamura M."/>
            <person name="Meguro A."/>
            <person name="Negishi M."/>
            <person name="Ohta I."/>
            <person name="Ohta T."/>
            <person name="Okamoto M."/>
            <person name="Ono N."/>
            <person name="Saji S."/>
            <person name="Sakaguchi M."/>
            <person name="Sakai K."/>
            <person name="Shibata M."/>
            <person name="Shimokawa T."/>
            <person name="Song J."/>
            <person name="Takazaki Y."/>
            <person name="Terasawa K."/>
            <person name="Tsugane M."/>
            <person name="Tsuji K."/>
            <person name="Ueda S."/>
            <person name="Waki K."/>
            <person name="Yamagata H."/>
            <person name="Yamamoto M."/>
            <person name="Yamamoto S."/>
            <person name="Yamane H."/>
            <person name="Yoshiki S."/>
            <person name="Yoshihara R."/>
            <person name="Yukawa K."/>
            <person name="Zhong H."/>
            <person name="Yano M."/>
            <person name="Yuan Q."/>
            <person name="Ouyang S."/>
            <person name="Liu J."/>
            <person name="Jones K.M."/>
            <person name="Gansberger K."/>
            <person name="Moffat K."/>
            <person name="Hill J."/>
            <person name="Bera J."/>
            <person name="Fadrosh D."/>
            <person name="Jin S."/>
            <person name="Johri S."/>
            <person name="Kim M."/>
            <person name="Overton L."/>
            <person name="Reardon M."/>
            <person name="Tsitrin T."/>
            <person name="Vuong H."/>
            <person name="Weaver B."/>
            <person name="Ciecko A."/>
            <person name="Tallon L."/>
            <person name="Jackson J."/>
            <person name="Pai G."/>
            <person name="Aken S.V."/>
            <person name="Utterback T."/>
            <person name="Reidmuller S."/>
            <person name="Feldblyum T."/>
            <person name="Hsiao J."/>
            <person name="Zismann V."/>
            <person name="Iobst S."/>
            <person name="de Vazeille A.R."/>
            <person name="Buell C.R."/>
            <person name="Ying K."/>
            <person name="Li Y."/>
            <person name="Lu T."/>
            <person name="Huang Y."/>
            <person name="Zhao Q."/>
            <person name="Feng Q."/>
            <person name="Zhang L."/>
            <person name="Zhu J."/>
            <person name="Weng Q."/>
            <person name="Mu J."/>
            <person name="Lu Y."/>
            <person name="Fan D."/>
            <person name="Liu Y."/>
            <person name="Guan J."/>
            <person name="Zhang Y."/>
            <person name="Yu S."/>
            <person name="Liu X."/>
            <person name="Zhang Y."/>
            <person name="Hong G."/>
            <person name="Han B."/>
            <person name="Choisne N."/>
            <person name="Demange N."/>
            <person name="Orjeda G."/>
            <person name="Samain S."/>
            <person name="Cattolico L."/>
            <person name="Pelletier E."/>
            <person name="Couloux A."/>
            <person name="Segurens B."/>
            <person name="Wincker P."/>
            <person name="D'Hont A."/>
            <person name="Scarpelli C."/>
            <person name="Weissenbach J."/>
            <person name="Salanoubat M."/>
            <person name="Quetier F."/>
            <person name="Yu Y."/>
            <person name="Kim H.R."/>
            <person name="Rambo T."/>
            <person name="Currie J."/>
            <person name="Collura K."/>
            <person name="Luo M."/>
            <person name="Yang T."/>
            <person name="Ammiraju J.S.S."/>
            <person name="Engler F."/>
            <person name="Soderlund C."/>
            <person name="Wing R.A."/>
            <person name="Palmer L.E."/>
            <person name="de la Bastide M."/>
            <person name="Spiegel L."/>
            <person name="Nascimento L."/>
            <person name="Zutavern T."/>
            <person name="O'Shaughnessy A."/>
            <person name="Dike S."/>
            <person name="Dedhia N."/>
            <person name="Preston R."/>
            <person name="Balija V."/>
            <person name="McCombie W.R."/>
            <person name="Chow T."/>
            <person name="Chen H."/>
            <person name="Chung M."/>
            <person name="Chen C."/>
            <person name="Shaw J."/>
            <person name="Wu H."/>
            <person name="Hsiao K."/>
            <person name="Chao Y."/>
            <person name="Chu M."/>
            <person name="Cheng C."/>
            <person name="Hour A."/>
            <person name="Lee P."/>
            <person name="Lin S."/>
            <person name="Lin Y."/>
            <person name="Liou J."/>
            <person name="Liu S."/>
            <person name="Hsing Y."/>
            <person name="Raghuvanshi S."/>
            <person name="Mohanty A."/>
            <person name="Bharti A.K."/>
            <person name="Gaur A."/>
            <person name="Gupta V."/>
            <person name="Kumar D."/>
            <person name="Ravi V."/>
            <person name="Vij S."/>
            <person name="Kapur A."/>
            <person name="Khurana P."/>
            <person name="Khurana P."/>
            <person name="Khurana J.P."/>
            <person name="Tyagi A.K."/>
            <person name="Gaikwad K."/>
            <person name="Singh A."/>
            <person name="Dalal V."/>
            <person name="Srivastava S."/>
            <person name="Dixit A."/>
            <person name="Pal A.K."/>
            <person name="Ghazi I.A."/>
            <person name="Yadav M."/>
            <person name="Pandit A."/>
            <person name="Bhargava A."/>
            <person name="Sureshbabu K."/>
            <person name="Batra K."/>
            <person name="Sharma T.R."/>
            <person name="Mohapatra T."/>
            <person name="Singh N.K."/>
            <person name="Messing J."/>
            <person name="Nelson A.B."/>
            <person name="Fuks G."/>
            <person name="Kavchok S."/>
            <person name="Keizer G."/>
            <person name="Linton E."/>
            <person name="Llaca V."/>
            <person name="Song R."/>
            <person name="Tanyolac B."/>
            <person name="Young S."/>
            <person name="Ho-Il K."/>
            <person name="Hahn J.H."/>
            <person name="Sangsakoo G."/>
            <person name="Vanavichit A."/>
            <person name="de Mattos Luiz.A.T."/>
            <person name="Zimmer P.D."/>
            <person name="Malone G."/>
            <person name="Dellagostin O."/>
            <person name="de Oliveira A.C."/>
            <person name="Bevan M."/>
            <person name="Bancroft I."/>
            <person name="Minx P."/>
            <person name="Cordum H."/>
            <person name="Wilson R."/>
            <person name="Cheng Z."/>
            <person name="Jin W."/>
            <person name="Jiang J."/>
            <person name="Leong S.A."/>
            <person name="Iwama H."/>
            <person name="Gojobori T."/>
            <person name="Itoh T."/>
            <person name="Niimura Y."/>
            <person name="Fujii Y."/>
            <person name="Habara T."/>
            <person name="Sakai H."/>
            <person name="Sato Y."/>
            <person name="Wilson G."/>
            <person name="Kumar K."/>
            <person name="McCouch S."/>
            <person name="Juretic N."/>
            <person name="Hoen D."/>
            <person name="Wright S."/>
            <person name="Bruskiewich R."/>
            <person name="Bureau T."/>
            <person name="Miyao A."/>
            <person name="Hirochika H."/>
            <person name="Nishikawa T."/>
            <person name="Kadowaki K."/>
            <person name="Sugiura M."/>
            <person name="Burr B."/>
            <person name="Sasaki T."/>
        </authorList>
    </citation>
    <scope>NUCLEOTIDE SEQUENCE [LARGE SCALE GENOMIC DNA]</scope>
    <source>
        <strain evidence="3">cv. Nipponbare</strain>
    </source>
</reference>
<feature type="compositionally biased region" description="Polar residues" evidence="1">
    <location>
        <begin position="102"/>
        <end position="113"/>
    </location>
</feature>
<protein>
    <submittedName>
        <fullName evidence="2">Os06g0290701 protein</fullName>
    </submittedName>
</protein>
<dbReference type="Gramene" id="Os06t0290701-00">
    <property type="protein sequence ID" value="Os06t0290701-00"/>
    <property type="gene ID" value="Os06g0290701"/>
</dbReference>
<feature type="compositionally biased region" description="Basic residues" evidence="1">
    <location>
        <begin position="76"/>
        <end position="91"/>
    </location>
</feature>